<dbReference type="PANTHER" id="PTHR35176">
    <property type="entry name" value="HEME OXYGENASE HI_0854-RELATED"/>
    <property type="match status" value="1"/>
</dbReference>
<evidence type="ECO:0000313" key="4">
    <source>
        <dbReference type="EMBL" id="TFD91714.1"/>
    </source>
</evidence>
<dbReference type="PANTHER" id="PTHR35176:SF11">
    <property type="entry name" value="PYRIDOXAMINE 5'-PHOSPHATE OXIDASE FAMILY PROTEIN"/>
    <property type="match status" value="1"/>
</dbReference>
<keyword evidence="5" id="KW-1185">Reference proteome</keyword>
<gene>
    <name evidence="4" type="ORF">E3T61_08410</name>
</gene>
<dbReference type="Pfam" id="PF01243">
    <property type="entry name" value="PNPOx_N"/>
    <property type="match status" value="1"/>
</dbReference>
<dbReference type="GO" id="GO:0005829">
    <property type="term" value="C:cytosol"/>
    <property type="evidence" value="ECO:0007669"/>
    <property type="project" value="TreeGrafter"/>
</dbReference>
<dbReference type="InterPro" id="IPR012349">
    <property type="entry name" value="Split_barrel_FMN-bd"/>
</dbReference>
<dbReference type="EC" id="1.-.-.-" evidence="4"/>
<dbReference type="SUPFAM" id="SSF50475">
    <property type="entry name" value="FMN-binding split barrel"/>
    <property type="match status" value="1"/>
</dbReference>
<dbReference type="EMBL" id="SOHM01000015">
    <property type="protein sequence ID" value="TFD91714.1"/>
    <property type="molecule type" value="Genomic_DNA"/>
</dbReference>
<protein>
    <submittedName>
        <fullName evidence="4">PPOX class F420-dependent oxidoreductase</fullName>
        <ecNumber evidence="4">1.-.-.-</ecNumber>
    </submittedName>
</protein>
<proteinExistence type="predicted"/>
<dbReference type="GO" id="GO:0070967">
    <property type="term" value="F:coenzyme F420 binding"/>
    <property type="evidence" value="ECO:0007669"/>
    <property type="project" value="TreeGrafter"/>
</dbReference>
<feature type="domain" description="Pyridoxamine 5'-phosphate oxidase N-terminal" evidence="3">
    <location>
        <begin position="10"/>
        <end position="129"/>
    </location>
</feature>
<dbReference type="InterPro" id="IPR011576">
    <property type="entry name" value="Pyridox_Oxase_N"/>
</dbReference>
<evidence type="ECO:0000256" key="2">
    <source>
        <dbReference type="SAM" id="MobiDB-lite"/>
    </source>
</evidence>
<dbReference type="RefSeq" id="WP_134640401.1">
    <property type="nucleotide sequence ID" value="NZ_SOHM01000015.1"/>
</dbReference>
<sequence>MSSPTTLTGLGDERFVSLTTFRRSGEPVSTPVWIARDGDDLIVTTPKQSGKVKRLRHTSRVQLAPCSRTGTVAAGALPLEANAVIEDDDRSRALLTAVFAAKYRLEYRIFLFIERLGKSGAKDRVLLRVSKPDSSAAEDSTGSARSALPAAGGTDREGPSTA</sequence>
<dbReference type="Proteomes" id="UP000298468">
    <property type="component" value="Unassembled WGS sequence"/>
</dbReference>
<keyword evidence="1 4" id="KW-0560">Oxidoreductase</keyword>
<evidence type="ECO:0000256" key="1">
    <source>
        <dbReference type="ARBA" id="ARBA00023002"/>
    </source>
</evidence>
<reference evidence="4 5" key="1">
    <citation type="submission" date="2019-03" db="EMBL/GenBank/DDBJ databases">
        <title>Genomics of glacier-inhabiting Cryobacterium strains.</title>
        <authorList>
            <person name="Liu Q."/>
            <person name="Xin Y.-H."/>
        </authorList>
    </citation>
    <scope>NUCLEOTIDE SEQUENCE [LARGE SCALE GENOMIC DNA]</scope>
    <source>
        <strain evidence="4 5">Sr59</strain>
    </source>
</reference>
<dbReference type="GO" id="GO:0016627">
    <property type="term" value="F:oxidoreductase activity, acting on the CH-CH group of donors"/>
    <property type="evidence" value="ECO:0007669"/>
    <property type="project" value="TreeGrafter"/>
</dbReference>
<accession>A0A4R9BVG0</accession>
<dbReference type="AlphaFoldDB" id="A0A4R9BVG0"/>
<name>A0A4R9BVG0_9MICO</name>
<dbReference type="InterPro" id="IPR052019">
    <property type="entry name" value="F420H2_bilvrd_red/Heme_oxyg"/>
</dbReference>
<feature type="region of interest" description="Disordered" evidence="2">
    <location>
        <begin position="129"/>
        <end position="162"/>
    </location>
</feature>
<dbReference type="InterPro" id="IPR019965">
    <property type="entry name" value="PPOX_F420-dep_Rv2061_put"/>
</dbReference>
<comment type="caution">
    <text evidence="4">The sequence shown here is derived from an EMBL/GenBank/DDBJ whole genome shotgun (WGS) entry which is preliminary data.</text>
</comment>
<dbReference type="Gene3D" id="2.30.110.10">
    <property type="entry name" value="Electron Transport, Fmn-binding Protein, Chain A"/>
    <property type="match status" value="1"/>
</dbReference>
<dbReference type="OrthoDB" id="5738083at2"/>
<evidence type="ECO:0000313" key="5">
    <source>
        <dbReference type="Proteomes" id="UP000298468"/>
    </source>
</evidence>
<dbReference type="NCBIfam" id="TIGR03666">
    <property type="entry name" value="Rv2061_F420"/>
    <property type="match status" value="1"/>
</dbReference>
<evidence type="ECO:0000259" key="3">
    <source>
        <dbReference type="Pfam" id="PF01243"/>
    </source>
</evidence>
<organism evidence="4 5">
    <name type="scientific">Cryobacterium lactosi</name>
    <dbReference type="NCBI Taxonomy" id="1259202"/>
    <lineage>
        <taxon>Bacteria</taxon>
        <taxon>Bacillati</taxon>
        <taxon>Actinomycetota</taxon>
        <taxon>Actinomycetes</taxon>
        <taxon>Micrococcales</taxon>
        <taxon>Microbacteriaceae</taxon>
        <taxon>Cryobacterium</taxon>
    </lineage>
</organism>